<dbReference type="GO" id="GO:0016887">
    <property type="term" value="F:ATP hydrolysis activity"/>
    <property type="evidence" value="ECO:0007669"/>
    <property type="project" value="TreeGrafter"/>
</dbReference>
<keyword evidence="3 5" id="KW-0067">ATP-binding</keyword>
<feature type="region of interest" description="Disordered" evidence="8">
    <location>
        <begin position="722"/>
        <end position="741"/>
    </location>
</feature>
<feature type="binding site" evidence="5">
    <location>
        <begin position="103"/>
        <end position="110"/>
    </location>
    <ligand>
        <name>ATP</name>
        <dbReference type="ChEBI" id="CHEBI:30616"/>
    </ligand>
</feature>
<feature type="region of interest" description="Disordered" evidence="8">
    <location>
        <begin position="676"/>
        <end position="705"/>
    </location>
</feature>
<dbReference type="VEuPathDB" id="VectorBase:LDEU002877"/>
<keyword evidence="7" id="KW-0175">Coiled coil</keyword>
<dbReference type="InterPro" id="IPR019821">
    <property type="entry name" value="Kinesin_motor_CS"/>
</dbReference>
<proteinExistence type="inferred from homology"/>
<evidence type="ECO:0000256" key="3">
    <source>
        <dbReference type="ARBA" id="ARBA00022840"/>
    </source>
</evidence>
<dbReference type="InterPro" id="IPR032384">
    <property type="entry name" value="Kif23_Arf-bd"/>
</dbReference>
<comment type="subcellular location">
    <subcellularLocation>
        <location evidence="1">Cytoplasm</location>
        <location evidence="1">Cytoskeleton</location>
    </subcellularLocation>
</comment>
<keyword evidence="2 5" id="KW-0547">Nucleotide-binding</keyword>
<dbReference type="PRINTS" id="PR00380">
    <property type="entry name" value="KINESINHEAVY"/>
</dbReference>
<evidence type="ECO:0000259" key="9">
    <source>
        <dbReference type="PROSITE" id="PS50067"/>
    </source>
</evidence>
<feature type="region of interest" description="Disordered" evidence="8">
    <location>
        <begin position="166"/>
        <end position="197"/>
    </location>
</feature>
<dbReference type="GO" id="GO:0007018">
    <property type="term" value="P:microtubule-based movement"/>
    <property type="evidence" value="ECO:0007669"/>
    <property type="project" value="InterPro"/>
</dbReference>
<dbReference type="STRING" id="299467.A0A443SNQ0"/>
<dbReference type="GO" id="GO:0051256">
    <property type="term" value="P:mitotic spindle midzone assembly"/>
    <property type="evidence" value="ECO:0007669"/>
    <property type="project" value="TreeGrafter"/>
</dbReference>
<dbReference type="Pfam" id="PF16540">
    <property type="entry name" value="MKLP1_Arf_bdg"/>
    <property type="match status" value="1"/>
</dbReference>
<dbReference type="Gene3D" id="3.40.850.10">
    <property type="entry name" value="Kinesin motor domain"/>
    <property type="match status" value="1"/>
</dbReference>
<dbReference type="PROSITE" id="PS00411">
    <property type="entry name" value="KINESIN_MOTOR_1"/>
    <property type="match status" value="1"/>
</dbReference>
<evidence type="ECO:0000256" key="7">
    <source>
        <dbReference type="SAM" id="Coils"/>
    </source>
</evidence>
<dbReference type="GO" id="GO:0005874">
    <property type="term" value="C:microtubule"/>
    <property type="evidence" value="ECO:0007669"/>
    <property type="project" value="UniProtKB-KW"/>
</dbReference>
<keyword evidence="6" id="KW-0493">Microtubule</keyword>
<dbReference type="OrthoDB" id="2403182at2759"/>
<dbReference type="GO" id="GO:0008017">
    <property type="term" value="F:microtubule binding"/>
    <property type="evidence" value="ECO:0007669"/>
    <property type="project" value="InterPro"/>
</dbReference>
<comment type="caution">
    <text evidence="10">The sequence shown here is derived from an EMBL/GenBank/DDBJ whole genome shotgun (WGS) entry which is preliminary data.</text>
</comment>
<keyword evidence="4" id="KW-0206">Cytoskeleton</keyword>
<evidence type="ECO:0000256" key="4">
    <source>
        <dbReference type="ARBA" id="ARBA00023212"/>
    </source>
</evidence>
<keyword evidence="4" id="KW-0963">Cytoplasm</keyword>
<dbReference type="EMBL" id="NCKV01001042">
    <property type="protein sequence ID" value="RWS29160.1"/>
    <property type="molecule type" value="Genomic_DNA"/>
</dbReference>
<dbReference type="PANTHER" id="PTHR24115">
    <property type="entry name" value="KINESIN-RELATED"/>
    <property type="match status" value="1"/>
</dbReference>
<evidence type="ECO:0000313" key="10">
    <source>
        <dbReference type="EMBL" id="RWS29160.1"/>
    </source>
</evidence>
<protein>
    <recommendedName>
        <fullName evidence="6">Kinesin-like protein</fullName>
    </recommendedName>
</protein>
<dbReference type="InterPro" id="IPR036961">
    <property type="entry name" value="Kinesin_motor_dom_sf"/>
</dbReference>
<sequence length="851" mass="97506">RTKTPKKPPPTKPKPGLNSAKDPVEVFCRLRPNVNVADLICVRRFNDYTVQLRPPSGPRSEIYYTFKYVFPETASQKTLFENIAKPLVSDLLAGKNGLLFTYGITSSGKTYTVTGNPQNNGILPRCLDVLFNSITYNQSRKYVFKPDGLNGFEIQSIPDALLELQKEKQYPKTPTSSARTPKIRKKENDENKEWEKREKENDVLELVNVNNSYAVFISYVEIYNNYVYDLLDDSMGDQLKLRQMQPQSKALREDNRKRVFVAGGTEIEVKNADDAFEMFMKGVRRRRIAHTALNAESSRSHSVFTIKVVQALHDSNKEVIMDQRFMCVSQLSLVDLAGSERTMRTQNTGERLREAGNINNSLMALRNCIEILRENQKSNSNKIVPYRDNKLTHLFKSYFEGEGKIRMIICVNTGTDDFDETMHVMKFAETTQEVMVTRAADPLRPMFEAMNEGERFSNLPSALLLDPCDDKVFPEWIEFFTERKRNRERKLYALSEAGIVIFFVMFTKDLITEARFRSQLADMESENMFLKQRVTSIEADLEVRENQVKVLESKCNFAERHSETCSKKADEVDKKLRYLERELGERDRLLNINEMEKERLRSRAREELEFEKERRNRLFERLLAEKQAQLETQKCITEEKMNLVREILSADNNDWEVLKDYREGIYPNLVSQATNAASIPPTPDARTPSTISATTAAKRRSEADIQSPIPRRAMTEAALETATAHTPVGSNAPPVVNPRHRRSLSTGTEKWIDHRPPGTLDLGTVLQPKIKNKKSVSNLKNFGTDNFKNCSKYALTHHVADNDGEVETFVYKGEVIPSVAGGTQVIFQDVESLKQNSPPTRFVNLITAFHY</sequence>
<accession>A0A443SNQ0</accession>
<dbReference type="PANTHER" id="PTHR24115:SF600">
    <property type="entry name" value="KINESIN-LIKE PROTEIN KIF23"/>
    <property type="match status" value="1"/>
</dbReference>
<dbReference type="SUPFAM" id="SSF52540">
    <property type="entry name" value="P-loop containing nucleoside triphosphate hydrolases"/>
    <property type="match status" value="1"/>
</dbReference>
<dbReference type="InterPro" id="IPR027640">
    <property type="entry name" value="Kinesin-like_fam"/>
</dbReference>
<dbReference type="InterPro" id="IPR038105">
    <property type="entry name" value="Kif23_Arf-bd_sf"/>
</dbReference>
<name>A0A443SNQ0_9ACAR</name>
<dbReference type="GO" id="GO:0005524">
    <property type="term" value="F:ATP binding"/>
    <property type="evidence" value="ECO:0007669"/>
    <property type="project" value="UniProtKB-UniRule"/>
</dbReference>
<feature type="non-terminal residue" evidence="10">
    <location>
        <position position="1"/>
    </location>
</feature>
<organism evidence="10 11">
    <name type="scientific">Leptotrombidium deliense</name>
    <dbReference type="NCBI Taxonomy" id="299467"/>
    <lineage>
        <taxon>Eukaryota</taxon>
        <taxon>Metazoa</taxon>
        <taxon>Ecdysozoa</taxon>
        <taxon>Arthropoda</taxon>
        <taxon>Chelicerata</taxon>
        <taxon>Arachnida</taxon>
        <taxon>Acari</taxon>
        <taxon>Acariformes</taxon>
        <taxon>Trombidiformes</taxon>
        <taxon>Prostigmata</taxon>
        <taxon>Anystina</taxon>
        <taxon>Parasitengona</taxon>
        <taxon>Trombiculoidea</taxon>
        <taxon>Trombiculidae</taxon>
        <taxon>Leptotrombidium</taxon>
    </lineage>
</organism>
<evidence type="ECO:0000256" key="5">
    <source>
        <dbReference type="PROSITE-ProRule" id="PRU00283"/>
    </source>
</evidence>
<gene>
    <name evidence="10" type="ORF">B4U80_09059</name>
</gene>
<evidence type="ECO:0000256" key="8">
    <source>
        <dbReference type="SAM" id="MobiDB-lite"/>
    </source>
</evidence>
<dbReference type="SMART" id="SM00129">
    <property type="entry name" value="KISc"/>
    <property type="match status" value="1"/>
</dbReference>
<dbReference type="InterPro" id="IPR027417">
    <property type="entry name" value="P-loop_NTPase"/>
</dbReference>
<evidence type="ECO:0000256" key="6">
    <source>
        <dbReference type="RuleBase" id="RU000394"/>
    </source>
</evidence>
<reference evidence="10 11" key="1">
    <citation type="journal article" date="2018" name="Gigascience">
        <title>Genomes of trombidid mites reveal novel predicted allergens and laterally-transferred genes associated with secondary metabolism.</title>
        <authorList>
            <person name="Dong X."/>
            <person name="Chaisiri K."/>
            <person name="Xia D."/>
            <person name="Armstrong S.D."/>
            <person name="Fang Y."/>
            <person name="Donnelly M.J."/>
            <person name="Kadowaki T."/>
            <person name="McGarry J.W."/>
            <person name="Darby A.C."/>
            <person name="Makepeace B.L."/>
        </authorList>
    </citation>
    <scope>NUCLEOTIDE SEQUENCE [LARGE SCALE GENOMIC DNA]</scope>
    <source>
        <strain evidence="10">UoL-UT</strain>
    </source>
</reference>
<dbReference type="GO" id="GO:0005871">
    <property type="term" value="C:kinesin complex"/>
    <property type="evidence" value="ECO:0007669"/>
    <property type="project" value="TreeGrafter"/>
</dbReference>
<evidence type="ECO:0000256" key="1">
    <source>
        <dbReference type="ARBA" id="ARBA00004245"/>
    </source>
</evidence>
<dbReference type="GO" id="GO:0005634">
    <property type="term" value="C:nucleus"/>
    <property type="evidence" value="ECO:0007669"/>
    <property type="project" value="TreeGrafter"/>
</dbReference>
<dbReference type="Proteomes" id="UP000288716">
    <property type="component" value="Unassembled WGS sequence"/>
</dbReference>
<keyword evidence="11" id="KW-1185">Reference proteome</keyword>
<evidence type="ECO:0000256" key="2">
    <source>
        <dbReference type="ARBA" id="ARBA00022741"/>
    </source>
</evidence>
<evidence type="ECO:0000313" key="11">
    <source>
        <dbReference type="Proteomes" id="UP000288716"/>
    </source>
</evidence>
<feature type="compositionally biased region" description="Basic and acidic residues" evidence="8">
    <location>
        <begin position="186"/>
        <end position="197"/>
    </location>
</feature>
<dbReference type="Gene3D" id="2.60.40.4330">
    <property type="entry name" value="Kinesin-like protein Kif23, Arf6-interacting domain"/>
    <property type="match status" value="1"/>
</dbReference>
<dbReference type="AlphaFoldDB" id="A0A443SNQ0"/>
<dbReference type="InterPro" id="IPR001752">
    <property type="entry name" value="Kinesin_motor_dom"/>
</dbReference>
<dbReference type="Pfam" id="PF00225">
    <property type="entry name" value="Kinesin"/>
    <property type="match status" value="1"/>
</dbReference>
<feature type="domain" description="Kinesin motor" evidence="9">
    <location>
        <begin position="23"/>
        <end position="434"/>
    </location>
</feature>
<dbReference type="PROSITE" id="PS50067">
    <property type="entry name" value="KINESIN_MOTOR_2"/>
    <property type="match status" value="1"/>
</dbReference>
<keyword evidence="5 6" id="KW-0505">Motor protein</keyword>
<feature type="coiled-coil region" evidence="7">
    <location>
        <begin position="594"/>
        <end position="621"/>
    </location>
</feature>
<comment type="similarity">
    <text evidence="5 6">Belongs to the TRAFAC class myosin-kinesin ATPase superfamily. Kinesin family.</text>
</comment>
<dbReference type="GO" id="GO:0003777">
    <property type="term" value="F:microtubule motor activity"/>
    <property type="evidence" value="ECO:0007669"/>
    <property type="project" value="InterPro"/>
</dbReference>